<accession>A0A0A9B1H6</accession>
<reference evidence="1" key="1">
    <citation type="submission" date="2014-09" db="EMBL/GenBank/DDBJ databases">
        <authorList>
            <person name="Magalhaes I.L.F."/>
            <person name="Oliveira U."/>
            <person name="Santos F.R."/>
            <person name="Vidigal T.H.D.A."/>
            <person name="Brescovit A.D."/>
            <person name="Santos A.J."/>
        </authorList>
    </citation>
    <scope>NUCLEOTIDE SEQUENCE</scope>
    <source>
        <tissue evidence="1">Shoot tissue taken approximately 20 cm above the soil surface</tissue>
    </source>
</reference>
<evidence type="ECO:0000313" key="1">
    <source>
        <dbReference type="EMBL" id="JAD57216.1"/>
    </source>
</evidence>
<dbReference type="AlphaFoldDB" id="A0A0A9B1H6"/>
<organism evidence="1">
    <name type="scientific">Arundo donax</name>
    <name type="common">Giant reed</name>
    <name type="synonym">Donax arundinaceus</name>
    <dbReference type="NCBI Taxonomy" id="35708"/>
    <lineage>
        <taxon>Eukaryota</taxon>
        <taxon>Viridiplantae</taxon>
        <taxon>Streptophyta</taxon>
        <taxon>Embryophyta</taxon>
        <taxon>Tracheophyta</taxon>
        <taxon>Spermatophyta</taxon>
        <taxon>Magnoliopsida</taxon>
        <taxon>Liliopsida</taxon>
        <taxon>Poales</taxon>
        <taxon>Poaceae</taxon>
        <taxon>PACMAD clade</taxon>
        <taxon>Arundinoideae</taxon>
        <taxon>Arundineae</taxon>
        <taxon>Arundo</taxon>
    </lineage>
</organism>
<dbReference type="EMBL" id="GBRH01240679">
    <property type="protein sequence ID" value="JAD57216.1"/>
    <property type="molecule type" value="Transcribed_RNA"/>
</dbReference>
<sequence>MSVGLSAPSFFIDIFLSNMENPFLVCSGFAVSEFDRWEDVSEHSALSFSLELVPSSCRKQLLGADEEPTSSAPATPPLASLIVRIKHNSDP</sequence>
<proteinExistence type="predicted"/>
<protein>
    <submittedName>
        <fullName evidence="1">Uncharacterized protein</fullName>
    </submittedName>
</protein>
<name>A0A0A9B1H6_ARUDO</name>
<reference evidence="1" key="2">
    <citation type="journal article" date="2015" name="Data Brief">
        <title>Shoot transcriptome of the giant reed, Arundo donax.</title>
        <authorList>
            <person name="Barrero R.A."/>
            <person name="Guerrero F.D."/>
            <person name="Moolhuijzen P."/>
            <person name="Goolsby J.A."/>
            <person name="Tidwell J."/>
            <person name="Bellgard S.E."/>
            <person name="Bellgard M.I."/>
        </authorList>
    </citation>
    <scope>NUCLEOTIDE SEQUENCE</scope>
    <source>
        <tissue evidence="1">Shoot tissue taken approximately 20 cm above the soil surface</tissue>
    </source>
</reference>